<name>F2KMN4_ARCVS</name>
<dbReference type="PANTHER" id="PTHR34714">
    <property type="entry name" value="EGF-LIKE DOMAIN-CONTAINING PROTEIN"/>
    <property type="match status" value="1"/>
</dbReference>
<dbReference type="STRING" id="693661.Arcve_1224"/>
<evidence type="ECO:0000313" key="2">
    <source>
        <dbReference type="Proteomes" id="UP000008136"/>
    </source>
</evidence>
<protein>
    <submittedName>
        <fullName evidence="1">Uncharacterized protein</fullName>
    </submittedName>
</protein>
<dbReference type="EMBL" id="CP002588">
    <property type="protein sequence ID" value="AEA47231.1"/>
    <property type="molecule type" value="Genomic_DNA"/>
</dbReference>
<proteinExistence type="predicted"/>
<dbReference type="HOGENOM" id="CLU_032352_0_0_2"/>
<gene>
    <name evidence="1" type="ordered locus">Arcve_1224</name>
</gene>
<accession>F2KMN4</accession>
<evidence type="ECO:0000313" key="1">
    <source>
        <dbReference type="EMBL" id="AEA47231.1"/>
    </source>
</evidence>
<dbReference type="AlphaFoldDB" id="F2KMN4"/>
<dbReference type="SUPFAM" id="SSF54197">
    <property type="entry name" value="HIT-like"/>
    <property type="match status" value="1"/>
</dbReference>
<dbReference type="PANTHER" id="PTHR34714:SF3">
    <property type="match status" value="1"/>
</dbReference>
<dbReference type="InterPro" id="IPR036265">
    <property type="entry name" value="HIT-like_sf"/>
</dbReference>
<dbReference type="Proteomes" id="UP000008136">
    <property type="component" value="Chromosome"/>
</dbReference>
<organism evidence="1 2">
    <name type="scientific">Archaeoglobus veneficus (strain DSM 11195 / SNP6)</name>
    <dbReference type="NCBI Taxonomy" id="693661"/>
    <lineage>
        <taxon>Archaea</taxon>
        <taxon>Methanobacteriati</taxon>
        <taxon>Methanobacteriota</taxon>
        <taxon>Archaeoglobi</taxon>
        <taxon>Archaeoglobales</taxon>
        <taxon>Archaeoglobaceae</taxon>
        <taxon>Archaeoglobus</taxon>
    </lineage>
</organism>
<reference evidence="1 2" key="1">
    <citation type="submission" date="2011-03" db="EMBL/GenBank/DDBJ databases">
        <title>The complete genome of Archaeoglobus veneficus SNP6.</title>
        <authorList>
            <consortium name="US DOE Joint Genome Institute (JGI-PGF)"/>
            <person name="Lucas S."/>
            <person name="Copeland A."/>
            <person name="Lapidus A."/>
            <person name="Bruce D."/>
            <person name="Goodwin L."/>
            <person name="Pitluck S."/>
            <person name="Kyrpides N."/>
            <person name="Mavromatis K."/>
            <person name="Pagani I."/>
            <person name="Ivanova N."/>
            <person name="Mikhailova N."/>
            <person name="Lu M."/>
            <person name="Detter J.C."/>
            <person name="Tapia R."/>
            <person name="Han C."/>
            <person name="Land M."/>
            <person name="Hauser L."/>
            <person name="Markowitz V."/>
            <person name="Cheng J.-F."/>
            <person name="Hugenholtz P."/>
            <person name="Woyke T."/>
            <person name="Wu D."/>
            <person name="Spring S."/>
            <person name="Brambilla E."/>
            <person name="Klenk H.-P."/>
            <person name="Eisen J.A."/>
        </authorList>
    </citation>
    <scope>NUCLEOTIDE SEQUENCE [LARGE SCALE GENOMIC DNA]</scope>
    <source>
        <strain>SNP6</strain>
    </source>
</reference>
<sequence>MCRLSPQVIPEPQEKLNYSPEKLSAMASRNSNSITDLPKLVESLKNAERSLFYRIYRFYIETGRLVLPDAMREWTTARFGECEEQRIVRVTNKVTYESTLFNELRAKRPIDAKVSEDTHRMIEESKGCPFCNPKERTPADAFGRIEGKHCITASNIAKYDYLHAVIIFKGHDPFVCEAEKIADYLDVAFEWFRKANEYDSRAIYPFFMWNCLWRAGASIIHGHAQALISREPYGRQEFYENVRKWYAKIYGSEYFEDVYAIHEALGLGFMLESIKIMAYLTPVKEKEVVMISSGISGLAEAIGLVLKCYHRLGVRSFNVAVFMPPLGSEDIFITRIVDRGDPSSRTADVGGMELYAGTSVVASDPFRLVEELRSEI</sequence>
<dbReference type="KEGG" id="ave:Arcve_1224"/>
<dbReference type="eggNOG" id="arCOG00420">
    <property type="taxonomic scope" value="Archaea"/>
</dbReference>
<keyword evidence="2" id="KW-1185">Reference proteome</keyword>